<comment type="caution">
    <text evidence="2">The sequence shown here is derived from an EMBL/GenBank/DDBJ whole genome shotgun (WGS) entry which is preliminary data.</text>
</comment>
<evidence type="ECO:0000259" key="1">
    <source>
        <dbReference type="Pfam" id="PF13569"/>
    </source>
</evidence>
<accession>A0ABN2UK90</accession>
<dbReference type="Proteomes" id="UP001500751">
    <property type="component" value="Unassembled WGS sequence"/>
</dbReference>
<dbReference type="Pfam" id="PF13569">
    <property type="entry name" value="DUF4132"/>
    <property type="match status" value="1"/>
</dbReference>
<keyword evidence="3" id="KW-1185">Reference proteome</keyword>
<sequence>MPSVLDWIFAFAAPHVTAPHYSRPTVQRERSSLGGAHMTSATTPLSEDTCEIPISSRHLVIPRRHPTVVPLPAADPIAPDPEALTAHQTWLTAHSADIDIIIGTAETDPDLAKALDTSTPLAAAVNAALAITPATAAYPNPAAIIDAWLTAHDLPFATAATVELFGITVSGSVSGARQVPPHLRRDRDRSSLDLFADLRFAIAARLRHFLAAASDADYALAREVLTAYHSELPARDLATIQQRALMGFLMPEHTDWVDANLASFPVNRGDHLSHWLLICSLTTEEQAADFPAAYCSWWWMSQRPHVLWTAVAGVGSGVLPCLATWLTQASDSDSVQLMLGIIGCLPSEAAFQFLVDGIDKKHFPAATIAAAGRFPRRALRILAEAAVRSAGTPRGLAIANVLRIQVLAHNELARSESLVLGPAARTVLDQALAANTRRPEAAPDSLPALFTAPPWLKAAQTGTKPTVIKNLTAPTGATLAWREGERESWDTTPIPANPGWNLESWAEIADRIRDTGSAHWYADSQFAAEASEDLVRSVLPAWQPDTWRAETWVRHLVLRLGADALPPVLHLARRQPAPFAELLAPFAAPEAALLAADWLTRSKTARPFALAWLDRHPDVAANTLIPVALGKPGKARAAAEVALRALAASDHADQVAAAAAGYGPAPAQAVAALVADDGTLGLPRVMPPLPSWADPRVLPQILLKDGEHALPEQSVTHLLSMLAISTPAEAYPGVRLAKEICDPSSLANFGWLLFENWRAADHPPKDSWAFETLRWFGDDGTVRRLAPMIRLWPGENGHHRAVAGLDILAAIGGDAALTQLYGISQKAKFKGLKERAARRVTEIADGLGLSAEQLGDRLVPELGLDRAGTLVLDYGARTFTVGFDEQLKPFVADAAGKRLKALPKPGAKDDAVLAPAAHQLFSGLKKDVRTVAGDQISRFELAMVTQRRWTAGEFTDYFVAHPLLRHLVRRLVWATFDEDGRPADTFRVAEDGTLAGIADDEYHLAATAVIGIPHPLHLGTALATWSDLFADYELLQPFPQLGRATAALTDAEKAATNLTRFLAADVPVGRLLGLERRGWRRGTPQDGGVQRWIYRTLPHGGSISIGLDPGIVVGWVLGLGETQQLNAVFIDPGTEGGDFVPQYATYQPFSVLDDVAASELLRDLTEVTAR</sequence>
<gene>
    <name evidence="2" type="ORF">GCM10009839_45680</name>
</gene>
<dbReference type="EMBL" id="BAAAQN010000027">
    <property type="protein sequence ID" value="GAA2038846.1"/>
    <property type="molecule type" value="Genomic_DNA"/>
</dbReference>
<feature type="domain" description="DUF4132" evidence="1">
    <location>
        <begin position="896"/>
        <end position="1079"/>
    </location>
</feature>
<protein>
    <recommendedName>
        <fullName evidence="1">DUF4132 domain-containing protein</fullName>
    </recommendedName>
</protein>
<reference evidence="3" key="1">
    <citation type="journal article" date="2019" name="Int. J. Syst. Evol. Microbiol.">
        <title>The Global Catalogue of Microorganisms (GCM) 10K type strain sequencing project: providing services to taxonomists for standard genome sequencing and annotation.</title>
        <authorList>
            <consortium name="The Broad Institute Genomics Platform"/>
            <consortium name="The Broad Institute Genome Sequencing Center for Infectious Disease"/>
            <person name="Wu L."/>
            <person name="Ma J."/>
        </authorList>
    </citation>
    <scope>NUCLEOTIDE SEQUENCE [LARGE SCALE GENOMIC DNA]</scope>
    <source>
        <strain evidence="3">JCM 16014</strain>
    </source>
</reference>
<evidence type="ECO:0000313" key="3">
    <source>
        <dbReference type="Proteomes" id="UP001500751"/>
    </source>
</evidence>
<organism evidence="2 3">
    <name type="scientific">Catenulispora yoronensis</name>
    <dbReference type="NCBI Taxonomy" id="450799"/>
    <lineage>
        <taxon>Bacteria</taxon>
        <taxon>Bacillati</taxon>
        <taxon>Actinomycetota</taxon>
        <taxon>Actinomycetes</taxon>
        <taxon>Catenulisporales</taxon>
        <taxon>Catenulisporaceae</taxon>
        <taxon>Catenulispora</taxon>
    </lineage>
</organism>
<evidence type="ECO:0000313" key="2">
    <source>
        <dbReference type="EMBL" id="GAA2038846.1"/>
    </source>
</evidence>
<dbReference type="InterPro" id="IPR025406">
    <property type="entry name" value="DUF4132"/>
</dbReference>
<name>A0ABN2UK90_9ACTN</name>
<proteinExistence type="predicted"/>